<evidence type="ECO:0000313" key="2">
    <source>
        <dbReference type="Proteomes" id="UP000295680"/>
    </source>
</evidence>
<dbReference type="SUPFAM" id="SSF51735">
    <property type="entry name" value="NAD(P)-binding Rossmann-fold domains"/>
    <property type="match status" value="1"/>
</dbReference>
<evidence type="ECO:0008006" key="3">
    <source>
        <dbReference type="Google" id="ProtNLM"/>
    </source>
</evidence>
<gene>
    <name evidence="1" type="ORF">EV192_1272</name>
</gene>
<dbReference type="RefSeq" id="WP_132126492.1">
    <property type="nucleotide sequence ID" value="NZ_SLWS01000027.1"/>
</dbReference>
<sequence length="215" mass="23650">MKVIVFGASGMVGYGVLRECLVDPLVTEVMVVGRRALGRQHEKLTESVQPDMSDLSTVDFAGYDACFFCLGVSSTGMTEAAYRHITYDFTMAAAKPFAEANPDSTFTYVSGMGTNANGRQMWARVKGKTENDLLAMPFKAYMFRPGYIQPMYGATSRTALYRIALTFVAPLFPLIRRLAPNAVTTTEQIGRAMLHVAREGAPKQILDPKDINALR</sequence>
<dbReference type="Gene3D" id="3.40.50.720">
    <property type="entry name" value="NAD(P)-binding Rossmann-like Domain"/>
    <property type="match status" value="1"/>
</dbReference>
<name>A0A4V2S3B3_9PSEU</name>
<comment type="caution">
    <text evidence="1">The sequence shown here is derived from an EMBL/GenBank/DDBJ whole genome shotgun (WGS) entry which is preliminary data.</text>
</comment>
<proteinExistence type="predicted"/>
<organism evidence="1 2">
    <name type="scientific">Actinocrispum wychmicini</name>
    <dbReference type="NCBI Taxonomy" id="1213861"/>
    <lineage>
        <taxon>Bacteria</taxon>
        <taxon>Bacillati</taxon>
        <taxon>Actinomycetota</taxon>
        <taxon>Actinomycetes</taxon>
        <taxon>Pseudonocardiales</taxon>
        <taxon>Pseudonocardiaceae</taxon>
        <taxon>Actinocrispum</taxon>
    </lineage>
</organism>
<accession>A0A4V2S3B3</accession>
<keyword evidence="2" id="KW-1185">Reference proteome</keyword>
<dbReference type="Proteomes" id="UP000295680">
    <property type="component" value="Unassembled WGS sequence"/>
</dbReference>
<dbReference type="PANTHER" id="PTHR14097">
    <property type="entry name" value="OXIDOREDUCTASE HTATIP2"/>
    <property type="match status" value="1"/>
</dbReference>
<dbReference type="AlphaFoldDB" id="A0A4V2S3B3"/>
<evidence type="ECO:0000313" key="1">
    <source>
        <dbReference type="EMBL" id="TCO43760.1"/>
    </source>
</evidence>
<dbReference type="InterPro" id="IPR036291">
    <property type="entry name" value="NAD(P)-bd_dom_sf"/>
</dbReference>
<dbReference type="PANTHER" id="PTHR14097:SF8">
    <property type="entry name" value="NAD(P)-BINDING DOMAIN-CONTAINING PROTEIN"/>
    <property type="match status" value="1"/>
</dbReference>
<dbReference type="EMBL" id="SLWS01000027">
    <property type="protein sequence ID" value="TCO43760.1"/>
    <property type="molecule type" value="Genomic_DNA"/>
</dbReference>
<protein>
    <recommendedName>
        <fullName evidence="3">Epimerase</fullName>
    </recommendedName>
</protein>
<dbReference type="OrthoDB" id="9798632at2"/>
<reference evidence="1 2" key="1">
    <citation type="submission" date="2019-03" db="EMBL/GenBank/DDBJ databases">
        <title>Genomic Encyclopedia of Type Strains, Phase IV (KMG-IV): sequencing the most valuable type-strain genomes for metagenomic binning, comparative biology and taxonomic classification.</title>
        <authorList>
            <person name="Goeker M."/>
        </authorList>
    </citation>
    <scope>NUCLEOTIDE SEQUENCE [LARGE SCALE GENOMIC DNA]</scope>
    <source>
        <strain evidence="1 2">DSM 45934</strain>
    </source>
</reference>